<evidence type="ECO:0000313" key="3">
    <source>
        <dbReference type="Proteomes" id="UP000000663"/>
    </source>
</evidence>
<keyword evidence="1" id="KW-0812">Transmembrane</keyword>
<keyword evidence="3" id="KW-1185">Reference proteome</keyword>
<protein>
    <submittedName>
        <fullName evidence="2">Uncharacterized protein</fullName>
    </submittedName>
</protein>
<dbReference type="KEGG" id="rci:RRC65"/>
<keyword evidence="1" id="KW-0472">Membrane</keyword>
<name>Q0W198_METAR</name>
<accession>Q0W198</accession>
<evidence type="ECO:0000256" key="1">
    <source>
        <dbReference type="SAM" id="Phobius"/>
    </source>
</evidence>
<feature type="transmembrane region" description="Helical" evidence="1">
    <location>
        <begin position="454"/>
        <end position="473"/>
    </location>
</feature>
<evidence type="ECO:0000313" key="2">
    <source>
        <dbReference type="EMBL" id="CAJ37845.1"/>
    </source>
</evidence>
<keyword evidence="1" id="KW-1133">Transmembrane helix</keyword>
<dbReference type="STRING" id="351160.RRC65"/>
<gene>
    <name evidence="2" type="ORF">RRC65</name>
</gene>
<organism evidence="2 3">
    <name type="scientific">Methanocella arvoryzae (strain DSM 22066 / NBRC 105507 / MRE50)</name>
    <dbReference type="NCBI Taxonomy" id="351160"/>
    <lineage>
        <taxon>Archaea</taxon>
        <taxon>Methanobacteriati</taxon>
        <taxon>Methanobacteriota</taxon>
        <taxon>Stenosarchaea group</taxon>
        <taxon>Methanomicrobia</taxon>
        <taxon>Methanocellales</taxon>
        <taxon>Methanocellaceae</taxon>
        <taxon>Methanocella</taxon>
    </lineage>
</organism>
<sequence length="477" mass="52290">MSLLLIGISALPASPATAANVSVNMSLPSGTLLQGQIMAADLAVHNNENYPVRLYTIGVHYDWMPEDTTYMLNFGSNYVQVESNTVSRPGQFLVSCNKNTSVGYHKYYFKLDITRYDTASSSWVNDTVVTPEGHIYVDSPSRQQALRLLQEANQSLNDARAMNYSSKAAKADLFNATNVMLDGWSAYNSNDFEMAINSTFDVTQMIRNARASENDYQSKKNVILDSVKAVNVKITTLSGADSPESRRLINESLSHLQQASIYLDAEDFNKAKAEVTTADIAVNNAVNAQYYYLITSNQTDESRDVARRAIDSAMEMISHTDILTSASAGNLLTEARNELDLAMAAFNASQYLNASNKASVAQALAQQALKAEADYHLQQAREKITTAGKLSSPAANDELNLSREHYNLSLSNYAREDYRNAIIQADLAYTLANNTTATEAAWKKDHPLSGPAPGFGLLQTITVILAAVLAIIATRRR</sequence>
<dbReference type="EMBL" id="AM114193">
    <property type="protein sequence ID" value="CAJ37845.1"/>
    <property type="molecule type" value="Genomic_DNA"/>
</dbReference>
<dbReference type="Proteomes" id="UP000000663">
    <property type="component" value="Chromosome"/>
</dbReference>
<dbReference type="AlphaFoldDB" id="Q0W198"/>
<reference evidence="2 3" key="1">
    <citation type="journal article" date="2006" name="Science">
        <title>Genome of rice cluster I archaea -- the key methane producers in the rice rhizosphere.</title>
        <authorList>
            <person name="Erkel C."/>
            <person name="Kube M."/>
            <person name="Reinhardt R."/>
            <person name="Liesack W."/>
        </authorList>
    </citation>
    <scope>NUCLEOTIDE SEQUENCE [LARGE SCALE GENOMIC DNA]</scope>
    <source>
        <strain evidence="3">DSM 22066 / NBRC 105507 / MRE50</strain>
    </source>
</reference>
<proteinExistence type="predicted"/>